<accession>A0A5D3B1J2</accession>
<feature type="signal peptide" evidence="1">
    <location>
        <begin position="1"/>
        <end position="22"/>
    </location>
</feature>
<dbReference type="InterPro" id="IPR041823">
    <property type="entry name" value="YHR202W_N"/>
</dbReference>
<dbReference type="Pfam" id="PF21953">
    <property type="entry name" value="NadN_nucleosid_C"/>
    <property type="match status" value="1"/>
</dbReference>
<dbReference type="GO" id="GO:0016787">
    <property type="term" value="F:hydrolase activity"/>
    <property type="evidence" value="ECO:0007669"/>
    <property type="project" value="InterPro"/>
</dbReference>
<dbReference type="Gene3D" id="3.60.21.10">
    <property type="match status" value="1"/>
</dbReference>
<dbReference type="InterPro" id="IPR053828">
    <property type="entry name" value="Nucleosidase_C"/>
</dbReference>
<gene>
    <name evidence="4" type="ORF">B9479_002824</name>
</gene>
<feature type="domain" description="Calcineurin-like phosphoesterase" evidence="2">
    <location>
        <begin position="42"/>
        <end position="270"/>
    </location>
</feature>
<evidence type="ECO:0000259" key="2">
    <source>
        <dbReference type="Pfam" id="PF00149"/>
    </source>
</evidence>
<dbReference type="GO" id="GO:0005829">
    <property type="term" value="C:cytosol"/>
    <property type="evidence" value="ECO:0007669"/>
    <property type="project" value="TreeGrafter"/>
</dbReference>
<evidence type="ECO:0000259" key="3">
    <source>
        <dbReference type="Pfam" id="PF21953"/>
    </source>
</evidence>
<dbReference type="Proteomes" id="UP000322245">
    <property type="component" value="Unassembled WGS sequence"/>
</dbReference>
<dbReference type="InterPro" id="IPR006179">
    <property type="entry name" value="5_nucleotidase/apyrase"/>
</dbReference>
<dbReference type="InterPro" id="IPR029052">
    <property type="entry name" value="Metallo-depent_PP-like"/>
</dbReference>
<evidence type="ECO:0000313" key="5">
    <source>
        <dbReference type="Proteomes" id="UP000322245"/>
    </source>
</evidence>
<evidence type="ECO:0000256" key="1">
    <source>
        <dbReference type="SAM" id="SignalP"/>
    </source>
</evidence>
<proteinExistence type="predicted"/>
<feature type="domain" description="Putative 5'-nucleotidase C-terminal" evidence="3">
    <location>
        <begin position="365"/>
        <end position="587"/>
    </location>
</feature>
<dbReference type="InterPro" id="IPR036907">
    <property type="entry name" value="5'-Nucleotdase_C_sf"/>
</dbReference>
<feature type="chain" id="PRO_5022990253" evidence="1">
    <location>
        <begin position="23"/>
        <end position="630"/>
    </location>
</feature>
<keyword evidence="5" id="KW-1185">Reference proteome</keyword>
<reference evidence="4 5" key="1">
    <citation type="submission" date="2017-05" db="EMBL/GenBank/DDBJ databases">
        <title>The Genome Sequence of Tsuchiyaea wingfieldii DSM 27421.</title>
        <authorList>
            <person name="Cuomo C."/>
            <person name="Passer A."/>
            <person name="Billmyre B."/>
            <person name="Heitman J."/>
        </authorList>
    </citation>
    <scope>NUCLEOTIDE SEQUENCE [LARGE SCALE GENOMIC DNA]</scope>
    <source>
        <strain evidence="4 5">DSM 27421</strain>
    </source>
</reference>
<dbReference type="GO" id="GO:0005576">
    <property type="term" value="C:extracellular region"/>
    <property type="evidence" value="ECO:0007669"/>
    <property type="project" value="UniProtKB-ARBA"/>
</dbReference>
<dbReference type="Pfam" id="PF00149">
    <property type="entry name" value="Metallophos"/>
    <property type="match status" value="1"/>
</dbReference>
<dbReference type="FunFam" id="3.60.21.10:FF:000043">
    <property type="entry name" value="Ser/Thr protein phosphatase family"/>
    <property type="match status" value="1"/>
</dbReference>
<dbReference type="GO" id="GO:0009166">
    <property type="term" value="P:nucleotide catabolic process"/>
    <property type="evidence" value="ECO:0007669"/>
    <property type="project" value="InterPro"/>
</dbReference>
<dbReference type="PANTHER" id="PTHR11575">
    <property type="entry name" value="5'-NUCLEOTIDASE-RELATED"/>
    <property type="match status" value="1"/>
</dbReference>
<organism evidence="4 5">
    <name type="scientific">Cryptococcus floricola</name>
    <dbReference type="NCBI Taxonomy" id="2591691"/>
    <lineage>
        <taxon>Eukaryota</taxon>
        <taxon>Fungi</taxon>
        <taxon>Dikarya</taxon>
        <taxon>Basidiomycota</taxon>
        <taxon>Agaricomycotina</taxon>
        <taxon>Tremellomycetes</taxon>
        <taxon>Tremellales</taxon>
        <taxon>Cryptococcaceae</taxon>
        <taxon>Cryptococcus</taxon>
    </lineage>
</organism>
<dbReference type="InterPro" id="IPR004843">
    <property type="entry name" value="Calcineurin-like_PHP"/>
</dbReference>
<dbReference type="SUPFAM" id="SSF56300">
    <property type="entry name" value="Metallo-dependent phosphatases"/>
    <property type="match status" value="1"/>
</dbReference>
<dbReference type="CDD" id="cd07407">
    <property type="entry name" value="MPP_YHR202W_N"/>
    <property type="match status" value="1"/>
</dbReference>
<keyword evidence="1" id="KW-0732">Signal</keyword>
<dbReference type="AlphaFoldDB" id="A0A5D3B1J2"/>
<dbReference type="PANTHER" id="PTHR11575:SF22">
    <property type="entry name" value="ADL392WP"/>
    <property type="match status" value="1"/>
</dbReference>
<dbReference type="EMBL" id="NIDF01000024">
    <property type="protein sequence ID" value="TYJ56421.1"/>
    <property type="molecule type" value="Genomic_DNA"/>
</dbReference>
<dbReference type="SUPFAM" id="SSF55816">
    <property type="entry name" value="5'-nucleotidase (syn. UDP-sugar hydrolase), C-terminal domain"/>
    <property type="match status" value="1"/>
</dbReference>
<evidence type="ECO:0000313" key="4">
    <source>
        <dbReference type="EMBL" id="TYJ56421.1"/>
    </source>
</evidence>
<comment type="caution">
    <text evidence="4">The sequence shown here is derived from an EMBL/GenBank/DDBJ whole genome shotgun (WGS) entry which is preliminary data.</text>
</comment>
<dbReference type="Gene3D" id="3.90.780.10">
    <property type="entry name" value="5'-Nucleotidase, C-terminal domain"/>
    <property type="match status" value="1"/>
</dbReference>
<sequence>MRFHISLPLGVTLFAFTATAYQSAPQDLPVPTRQLEWKDANFLSISDSHGWLLGHQHATWPEPNYSGDYGTFASFVSHMRRIAEEKEVDLLLVDAGDHHDGSGLVSSSATSASSAEDIFSLLSYDIITCGNHELYKYRDAYEEWENQERWHGRYVTSNVNITIPKGDAFESVPLGKTHLKFTTKLGRKVTAFGVIFDFKAHDKGITVQKPSKLVEEEWFQDVITEAPDYFVVAGHMPVRGETGEFMTVFDAIRKKHPKVPVYFFGGHTHVRDCVQYDDRSIGVVPGRYLESVAFTSSSLPLDNDDGKPLDVARRYLDANPVSYKWHTNTTDDTFNLDIGRRIQVALARLSSSLKITKLYGLAPHDYFLTRHPWGHPRSVATLFSDKVIPEIVEDKERGRGQKGDVGAERLVVGNAGSLRFDLFQGRFDRNDELTVSPFGTAFLYTRLPAGLARNITDQMNRNGASKLVPSSTPSTPVEEEARVQRIYKDWMREQSLDYELQQEETRLRTVGRGDQAVLGLEGVSQVKPRTLGFVTKDKCPGKGDDIEHIPVPFYWAQPDFVSSPFPEDMPDDQEMDVVCMDFALDDFLTAVNTLDPTINLQPSHMKPYAEGLTIQDVFGKYAEKHWRKGL</sequence>
<name>A0A5D3B1J2_9TREE</name>
<protein>
    <submittedName>
        <fullName evidence="4">Uncharacterized protein</fullName>
    </submittedName>
</protein>